<accession>A0A9D2UJ99</accession>
<comment type="caution">
    <text evidence="2">The sequence shown here is derived from an EMBL/GenBank/DDBJ whole genome shotgun (WGS) entry which is preliminary data.</text>
</comment>
<evidence type="ECO:0000256" key="1">
    <source>
        <dbReference type="ARBA" id="ARBA00010552"/>
    </source>
</evidence>
<dbReference type="PANTHER" id="PTHR11803">
    <property type="entry name" value="2-IMINOBUTANOATE/2-IMINOPROPANOATE DEAMINASE RIDA"/>
    <property type="match status" value="1"/>
</dbReference>
<dbReference type="FunFam" id="3.30.1330.40:FF:000001">
    <property type="entry name" value="L-PSP family endoribonuclease"/>
    <property type="match status" value="1"/>
</dbReference>
<dbReference type="PANTHER" id="PTHR11803:SF59">
    <property type="entry name" value="ENDORIBONUCLEASE"/>
    <property type="match status" value="1"/>
</dbReference>
<reference evidence="2" key="2">
    <citation type="submission" date="2021-04" db="EMBL/GenBank/DDBJ databases">
        <authorList>
            <person name="Gilroy R."/>
        </authorList>
    </citation>
    <scope>NUCLEOTIDE SEQUENCE</scope>
    <source>
        <strain evidence="2">MalCec1-1739</strain>
    </source>
</reference>
<dbReference type="InterPro" id="IPR006056">
    <property type="entry name" value="RidA"/>
</dbReference>
<dbReference type="AlphaFoldDB" id="A0A9D2UJ99"/>
<dbReference type="GO" id="GO:0019239">
    <property type="term" value="F:deaminase activity"/>
    <property type="evidence" value="ECO:0007669"/>
    <property type="project" value="TreeGrafter"/>
</dbReference>
<name>A0A9D2UJ99_9BACT</name>
<dbReference type="NCBIfam" id="TIGR00004">
    <property type="entry name" value="Rid family detoxifying hydrolase"/>
    <property type="match status" value="1"/>
</dbReference>
<dbReference type="PROSITE" id="PS01094">
    <property type="entry name" value="UPF0076"/>
    <property type="match status" value="1"/>
</dbReference>
<dbReference type="CDD" id="cd00448">
    <property type="entry name" value="YjgF_YER057c_UK114_family"/>
    <property type="match status" value="1"/>
</dbReference>
<organism evidence="2 3">
    <name type="scientific">Candidatus Avibacteroides avistercoris</name>
    <dbReference type="NCBI Taxonomy" id="2840690"/>
    <lineage>
        <taxon>Bacteria</taxon>
        <taxon>Pseudomonadati</taxon>
        <taxon>Bacteroidota</taxon>
        <taxon>Bacteroidia</taxon>
        <taxon>Bacteroidales</taxon>
        <taxon>Bacteroidaceae</taxon>
        <taxon>Bacteroidaceae incertae sedis</taxon>
        <taxon>Candidatus Avibacteroides</taxon>
    </lineage>
</organism>
<evidence type="ECO:0000313" key="2">
    <source>
        <dbReference type="EMBL" id="HJD53388.1"/>
    </source>
</evidence>
<dbReference type="Proteomes" id="UP000787625">
    <property type="component" value="Unassembled WGS sequence"/>
</dbReference>
<evidence type="ECO:0000313" key="3">
    <source>
        <dbReference type="Proteomes" id="UP000787625"/>
    </source>
</evidence>
<reference evidence="2" key="1">
    <citation type="journal article" date="2021" name="PeerJ">
        <title>Extensive microbial diversity within the chicken gut microbiome revealed by metagenomics and culture.</title>
        <authorList>
            <person name="Gilroy R."/>
            <person name="Ravi A."/>
            <person name="Getino M."/>
            <person name="Pursley I."/>
            <person name="Horton D.L."/>
            <person name="Alikhan N.F."/>
            <person name="Baker D."/>
            <person name="Gharbi K."/>
            <person name="Hall N."/>
            <person name="Watson M."/>
            <person name="Adriaenssens E.M."/>
            <person name="Foster-Nyarko E."/>
            <person name="Jarju S."/>
            <person name="Secka A."/>
            <person name="Antonio M."/>
            <person name="Oren A."/>
            <person name="Chaudhuri R.R."/>
            <person name="La Ragione R."/>
            <person name="Hildebrand F."/>
            <person name="Pallen M.J."/>
        </authorList>
    </citation>
    <scope>NUCLEOTIDE SEQUENCE</scope>
    <source>
        <strain evidence="2">MalCec1-1739</strain>
    </source>
</reference>
<dbReference type="Gene3D" id="3.30.1330.40">
    <property type="entry name" value="RutC-like"/>
    <property type="match status" value="1"/>
</dbReference>
<dbReference type="InterPro" id="IPR035959">
    <property type="entry name" value="RutC-like_sf"/>
</dbReference>
<proteinExistence type="inferred from homology"/>
<dbReference type="Pfam" id="PF01042">
    <property type="entry name" value="Ribonuc_L-PSP"/>
    <property type="match status" value="1"/>
</dbReference>
<dbReference type="InterPro" id="IPR006175">
    <property type="entry name" value="YjgF/YER057c/UK114"/>
</dbReference>
<gene>
    <name evidence="2" type="ORF">IAA93_06665</name>
</gene>
<protein>
    <submittedName>
        <fullName evidence="2">RidA family protein</fullName>
    </submittedName>
</protein>
<sequence>MKKVISTDHAPKAIGPYSQAIEAGGFIYVSGQLPIDPATGNFASDEIKGQTRQSLENIKSILAEAGLTMSSVVKTTVLLADMSLFGAMNEVYEQYFDGDYPARCAFAVKQLPKDALVEIECVAAR</sequence>
<dbReference type="InterPro" id="IPR019897">
    <property type="entry name" value="RidA_CS"/>
</dbReference>
<dbReference type="EMBL" id="DWUP01000155">
    <property type="protein sequence ID" value="HJD53388.1"/>
    <property type="molecule type" value="Genomic_DNA"/>
</dbReference>
<dbReference type="GO" id="GO:0005829">
    <property type="term" value="C:cytosol"/>
    <property type="evidence" value="ECO:0007669"/>
    <property type="project" value="TreeGrafter"/>
</dbReference>
<dbReference type="SUPFAM" id="SSF55298">
    <property type="entry name" value="YjgF-like"/>
    <property type="match status" value="1"/>
</dbReference>
<comment type="similarity">
    <text evidence="1">Belongs to the RutC family.</text>
</comment>